<sequence>MRKNKTYEQQKKYYDGSNDYESLGAIFLYWLECGNETAKQMQETYRECNRECKEYILQDLFYLCDLKTFYKFVRIFNFGKK</sequence>
<organism evidence="1 2">
    <name type="scientific">Segatella copri</name>
    <dbReference type="NCBI Taxonomy" id="165179"/>
    <lineage>
        <taxon>Bacteria</taxon>
        <taxon>Pseudomonadati</taxon>
        <taxon>Bacteroidota</taxon>
        <taxon>Bacteroidia</taxon>
        <taxon>Bacteroidales</taxon>
        <taxon>Prevotellaceae</taxon>
        <taxon>Segatella</taxon>
    </lineage>
</organism>
<gene>
    <name evidence="1" type="ORF">F7D95_16380</name>
</gene>
<name>A0AA90UJY5_9BACT</name>
<accession>A0AA90UJY5</accession>
<evidence type="ECO:0000313" key="1">
    <source>
        <dbReference type="EMBL" id="MQN14331.1"/>
    </source>
</evidence>
<protein>
    <submittedName>
        <fullName evidence="1">Uncharacterized protein</fullName>
    </submittedName>
</protein>
<comment type="caution">
    <text evidence="1">The sequence shown here is derived from an EMBL/GenBank/DDBJ whole genome shotgun (WGS) entry which is preliminary data.</text>
</comment>
<dbReference type="EMBL" id="VZCW01000403">
    <property type="protein sequence ID" value="MQN14331.1"/>
    <property type="molecule type" value="Genomic_DNA"/>
</dbReference>
<dbReference type="Proteomes" id="UP000442105">
    <property type="component" value="Unassembled WGS sequence"/>
</dbReference>
<evidence type="ECO:0000313" key="2">
    <source>
        <dbReference type="Proteomes" id="UP000442105"/>
    </source>
</evidence>
<dbReference type="RefSeq" id="WP_153129638.1">
    <property type="nucleotide sequence ID" value="NZ_VZCW01000403.1"/>
</dbReference>
<dbReference type="AlphaFoldDB" id="A0AA90UJY5"/>
<reference evidence="2" key="1">
    <citation type="submission" date="2019-09" db="EMBL/GenBank/DDBJ databases">
        <title>Distinct polysaccharide growth profiles of human intestinal Prevotella copri isolates.</title>
        <authorList>
            <person name="Fehlner-Peach H."/>
            <person name="Magnabosco C."/>
            <person name="Raghavan V."/>
            <person name="Scher J.U."/>
            <person name="Tett A."/>
            <person name="Cox L.M."/>
            <person name="Gottsegen C."/>
            <person name="Watters A."/>
            <person name="Wiltshire- Gordon J.D."/>
            <person name="Segata N."/>
            <person name="Bonneau R."/>
            <person name="Littman D.R."/>
        </authorList>
    </citation>
    <scope>NUCLEOTIDE SEQUENCE [LARGE SCALE GENOMIC DNA]</scope>
    <source>
        <strain evidence="2">iAQ1179</strain>
    </source>
</reference>
<proteinExistence type="predicted"/>